<evidence type="ECO:0000313" key="4">
    <source>
        <dbReference type="EMBL" id="MEQ2466778.1"/>
    </source>
</evidence>
<comment type="caution">
    <text evidence="4">The sequence shown here is derived from an EMBL/GenBank/DDBJ whole genome shotgun (WGS) entry which is preliminary data.</text>
</comment>
<dbReference type="GO" id="GO:0016787">
    <property type="term" value="F:hydrolase activity"/>
    <property type="evidence" value="ECO:0007669"/>
    <property type="project" value="UniProtKB-KW"/>
</dbReference>
<keyword evidence="5" id="KW-1185">Reference proteome</keyword>
<organism evidence="4 5">
    <name type="scientific">Niallia hominis</name>
    <dbReference type="NCBI Taxonomy" id="3133173"/>
    <lineage>
        <taxon>Bacteria</taxon>
        <taxon>Bacillati</taxon>
        <taxon>Bacillota</taxon>
        <taxon>Bacilli</taxon>
        <taxon>Bacillales</taxon>
        <taxon>Bacillaceae</taxon>
        <taxon>Niallia</taxon>
    </lineage>
</organism>
<dbReference type="Pfam" id="PF01270">
    <property type="entry name" value="Glyco_hydro_8"/>
    <property type="match status" value="1"/>
</dbReference>
<dbReference type="InterPro" id="IPR012341">
    <property type="entry name" value="6hp_glycosidase-like_sf"/>
</dbReference>
<keyword evidence="3" id="KW-0326">Glycosidase</keyword>
<accession>A0ABV1F2H6</accession>
<dbReference type="InterPro" id="IPR008928">
    <property type="entry name" value="6-hairpin_glycosidase_sf"/>
</dbReference>
<dbReference type="InterPro" id="IPR002037">
    <property type="entry name" value="Glyco_hydro_8"/>
</dbReference>
<keyword evidence="2 4" id="KW-0378">Hydrolase</keyword>
<evidence type="ECO:0000313" key="5">
    <source>
        <dbReference type="Proteomes" id="UP001465426"/>
    </source>
</evidence>
<evidence type="ECO:0000256" key="1">
    <source>
        <dbReference type="ARBA" id="ARBA00009209"/>
    </source>
</evidence>
<reference evidence="4 5" key="1">
    <citation type="submission" date="2024-03" db="EMBL/GenBank/DDBJ databases">
        <title>Human intestinal bacterial collection.</title>
        <authorList>
            <person name="Pauvert C."/>
            <person name="Hitch T.C.A."/>
            <person name="Clavel T."/>
        </authorList>
    </citation>
    <scope>NUCLEOTIDE SEQUENCE [LARGE SCALE GENOMIC DNA]</scope>
    <source>
        <strain evidence="4 5">CLA-SR-H024</strain>
    </source>
</reference>
<protein>
    <submittedName>
        <fullName evidence="4">Glycosyl hydrolase family 8</fullName>
    </submittedName>
</protein>
<dbReference type="Proteomes" id="UP001465426">
    <property type="component" value="Unassembled WGS sequence"/>
</dbReference>
<dbReference type="Gene3D" id="1.50.10.10">
    <property type="match status" value="1"/>
</dbReference>
<dbReference type="RefSeq" id="WP_349204979.1">
    <property type="nucleotide sequence ID" value="NZ_JBBMFN010000034.1"/>
</dbReference>
<gene>
    <name evidence="4" type="ORF">WMO63_14045</name>
</gene>
<proteinExistence type="inferred from homology"/>
<evidence type="ECO:0000256" key="3">
    <source>
        <dbReference type="ARBA" id="ARBA00023295"/>
    </source>
</evidence>
<name>A0ABV1F2H6_9BACI</name>
<dbReference type="SUPFAM" id="SSF48208">
    <property type="entry name" value="Six-hairpin glycosidases"/>
    <property type="match status" value="1"/>
</dbReference>
<comment type="similarity">
    <text evidence="1">Belongs to the glycosyl hydrolase 8 (cellulase D) family.</text>
</comment>
<evidence type="ECO:0000256" key="2">
    <source>
        <dbReference type="ARBA" id="ARBA00022801"/>
    </source>
</evidence>
<sequence length="378" mass="44078">MGKAFQTGEYTNLFAKYGYQEQEINDRLALIWQTLFFGKDDERIYNETDTEMGYVVDTGNNDVRTEGMSYAMMLSVQLDQKEVFDRLWKWTKTYMWMDSGVHANYFAWSVSPEGVKNAYGPAPDGEEYFAMALFFASHRWGDGSGIFQYSEQAKDILHHCIHIHKGENNDGFPMWNPENKLIKFIPEVEYSDPSYHLPHFYELFSIWANDEDRDFWKEAAEASRSYLLKACHPATGLTAEYADYDGNPYYDSEHFHFYSDSYRVAANIGLDYEWFGKEEKLRICVANIQKFFCETVKGEEDYVYAIDGTKVEQKVLHPVGLLATNAMASLATEGKYDYAKECVEKLWNTPLRTGNRRYYDNFLYSFAFLALSGNFRIW</sequence>
<dbReference type="PRINTS" id="PR00735">
    <property type="entry name" value="GLHYDRLASE8"/>
</dbReference>
<dbReference type="EMBL" id="JBBMFN010000034">
    <property type="protein sequence ID" value="MEQ2466778.1"/>
    <property type="molecule type" value="Genomic_DNA"/>
</dbReference>